<name>A0A4R5UQU9_9RHOB</name>
<proteinExistence type="predicted"/>
<comment type="caution">
    <text evidence="3">The sequence shown here is derived from an EMBL/GenBank/DDBJ whole genome shotgun (WGS) entry which is preliminary data.</text>
</comment>
<feature type="region of interest" description="Disordered" evidence="1">
    <location>
        <begin position="78"/>
        <end position="154"/>
    </location>
</feature>
<protein>
    <submittedName>
        <fullName evidence="3">Uncharacterized protein</fullName>
    </submittedName>
</protein>
<accession>A0A4R5UQU9</accession>
<evidence type="ECO:0000256" key="2">
    <source>
        <dbReference type="SAM" id="SignalP"/>
    </source>
</evidence>
<dbReference type="EMBL" id="SMUV01000074">
    <property type="protein sequence ID" value="TDK41412.1"/>
    <property type="molecule type" value="Genomic_DNA"/>
</dbReference>
<keyword evidence="4" id="KW-1185">Reference proteome</keyword>
<sequence length="154" mass="15659">MPQRLNRLILALTLVVAGAGAGRADGVTDAITRQLRQQGYTEITVTRTFLGRARIVAASPTREREIIVNPRTNEILRDYTESREAEGAAAPRRGLLDLFSQAQGVPATDGDAGGDDGGDDGADSGDGESGDGDGGDGDGDGGDGDGGDGEGGDD</sequence>
<dbReference type="Proteomes" id="UP000295301">
    <property type="component" value="Unassembled WGS sequence"/>
</dbReference>
<feature type="signal peptide" evidence="2">
    <location>
        <begin position="1"/>
        <end position="24"/>
    </location>
</feature>
<gene>
    <name evidence="3" type="ORF">E1832_22295</name>
</gene>
<keyword evidence="2" id="KW-0732">Signal</keyword>
<evidence type="ECO:0000313" key="4">
    <source>
        <dbReference type="Proteomes" id="UP000295301"/>
    </source>
</evidence>
<feature type="chain" id="PRO_5020989290" evidence="2">
    <location>
        <begin position="25"/>
        <end position="154"/>
    </location>
</feature>
<organism evidence="3 4">
    <name type="scientific">Antarcticimicrobium luteum</name>
    <dbReference type="NCBI Taxonomy" id="2547397"/>
    <lineage>
        <taxon>Bacteria</taxon>
        <taxon>Pseudomonadati</taxon>
        <taxon>Pseudomonadota</taxon>
        <taxon>Alphaproteobacteria</taxon>
        <taxon>Rhodobacterales</taxon>
        <taxon>Paracoccaceae</taxon>
        <taxon>Antarcticimicrobium</taxon>
    </lineage>
</organism>
<dbReference type="AlphaFoldDB" id="A0A4R5UQU9"/>
<evidence type="ECO:0000313" key="3">
    <source>
        <dbReference type="EMBL" id="TDK41412.1"/>
    </source>
</evidence>
<feature type="compositionally biased region" description="Acidic residues" evidence="1">
    <location>
        <begin position="112"/>
        <end position="154"/>
    </location>
</feature>
<dbReference type="OrthoDB" id="7869758at2"/>
<dbReference type="RefSeq" id="WP_133361980.1">
    <property type="nucleotide sequence ID" value="NZ_SMUV01000074.1"/>
</dbReference>
<evidence type="ECO:0000256" key="1">
    <source>
        <dbReference type="SAM" id="MobiDB-lite"/>
    </source>
</evidence>
<reference evidence="3 4" key="1">
    <citation type="submission" date="2019-03" db="EMBL/GenBank/DDBJ databases">
        <title>Ruegeria lutea sp. nov., a novel strain, isolated from marine sediment, the Masan Bay, South Korea.</title>
        <authorList>
            <person name="Kim J."/>
            <person name="Kim D.-Y."/>
            <person name="Lee S.-S."/>
        </authorList>
    </citation>
    <scope>NUCLEOTIDE SEQUENCE [LARGE SCALE GENOMIC DNA]</scope>
    <source>
        <strain evidence="3 4">318-1</strain>
    </source>
</reference>